<dbReference type="EC" id="2.1.1.-" evidence="6"/>
<protein>
    <recommendedName>
        <fullName evidence="6">Ribosomal protein L11 methyltransferase</fullName>
        <shortName evidence="6">L11 Mtase</shortName>
        <ecNumber evidence="6">2.1.1.-</ecNumber>
    </recommendedName>
</protein>
<dbReference type="InterPro" id="IPR050078">
    <property type="entry name" value="Ribosomal_L11_MeTrfase_PrmA"/>
</dbReference>
<dbReference type="CDD" id="cd02440">
    <property type="entry name" value="AdoMet_MTases"/>
    <property type="match status" value="1"/>
</dbReference>
<comment type="similarity">
    <text evidence="1 6">Belongs to the methyltransferase superfamily. PrmA family.</text>
</comment>
<name>A0ABU3CKI8_9FLAO</name>
<dbReference type="GO" id="GO:0005840">
    <property type="term" value="C:ribosome"/>
    <property type="evidence" value="ECO:0007669"/>
    <property type="project" value="UniProtKB-KW"/>
</dbReference>
<accession>A0ABU3CKI8</accession>
<keyword evidence="4 6" id="KW-0808">Transferase</keyword>
<dbReference type="InterPro" id="IPR004498">
    <property type="entry name" value="Ribosomal_PrmA_MeTrfase"/>
</dbReference>
<keyword evidence="5 6" id="KW-0949">S-adenosyl-L-methionine</keyword>
<comment type="subcellular location">
    <subcellularLocation>
        <location evidence="6">Cytoplasm</location>
    </subcellularLocation>
</comment>
<evidence type="ECO:0000313" key="8">
    <source>
        <dbReference type="Proteomes" id="UP001245285"/>
    </source>
</evidence>
<dbReference type="PANTHER" id="PTHR43648">
    <property type="entry name" value="ELECTRON TRANSFER FLAVOPROTEIN BETA SUBUNIT LYSINE METHYLTRANSFERASE"/>
    <property type="match status" value="1"/>
</dbReference>
<dbReference type="GO" id="GO:0032259">
    <property type="term" value="P:methylation"/>
    <property type="evidence" value="ECO:0007669"/>
    <property type="project" value="UniProtKB-KW"/>
</dbReference>
<dbReference type="SUPFAM" id="SSF53335">
    <property type="entry name" value="S-adenosyl-L-methionine-dependent methyltransferases"/>
    <property type="match status" value="1"/>
</dbReference>
<evidence type="ECO:0000256" key="3">
    <source>
        <dbReference type="ARBA" id="ARBA00022603"/>
    </source>
</evidence>
<dbReference type="EMBL" id="JAVRHO010000010">
    <property type="protein sequence ID" value="MDT0646752.1"/>
    <property type="molecule type" value="Genomic_DNA"/>
</dbReference>
<keyword evidence="7" id="KW-0687">Ribonucleoprotein</keyword>
<organism evidence="7 8">
    <name type="scientific">Autumnicola lenta</name>
    <dbReference type="NCBI Taxonomy" id="3075593"/>
    <lineage>
        <taxon>Bacteria</taxon>
        <taxon>Pseudomonadati</taxon>
        <taxon>Bacteroidota</taxon>
        <taxon>Flavobacteriia</taxon>
        <taxon>Flavobacteriales</taxon>
        <taxon>Flavobacteriaceae</taxon>
        <taxon>Autumnicola</taxon>
    </lineage>
</organism>
<evidence type="ECO:0000256" key="2">
    <source>
        <dbReference type="ARBA" id="ARBA00022490"/>
    </source>
</evidence>
<feature type="binding site" evidence="6">
    <location>
        <position position="172"/>
    </location>
    <ligand>
        <name>S-adenosyl-L-methionine</name>
        <dbReference type="ChEBI" id="CHEBI:59789"/>
    </ligand>
</feature>
<evidence type="ECO:0000256" key="1">
    <source>
        <dbReference type="ARBA" id="ARBA00009741"/>
    </source>
</evidence>
<dbReference type="RefSeq" id="WP_311494918.1">
    <property type="nucleotide sequence ID" value="NZ_JAVRHO010000010.1"/>
</dbReference>
<feature type="binding site" evidence="6">
    <location>
        <position position="129"/>
    </location>
    <ligand>
        <name>S-adenosyl-L-methionine</name>
        <dbReference type="ChEBI" id="CHEBI:59789"/>
    </ligand>
</feature>
<evidence type="ECO:0000256" key="5">
    <source>
        <dbReference type="ARBA" id="ARBA00022691"/>
    </source>
</evidence>
<sequence>MASNYLEFKFTIDPVQPASEILIAELGYLGFESFVENEDGVTGYIPSEEFEEDLFAGVHILQSDEFQIKYSREEIERVNWNEEWEKNFSPIIVDDICSVRAPFHPKPDTDYDIVIEPKMSFGTGHHATTHMMIKLMLENEWKGKSVLDMGCGTGVLAILAAMKGAEKIEAIDIDNWCYLNTLENIQRNDCEHIDVEEGGAELLEGKKYDSILANINRNILLKDLPVYVKTLNRDGELYLSGFYTEDLKVIEKACIDLGLSYMNHVERNNWVAVKFSLLDF</sequence>
<dbReference type="PANTHER" id="PTHR43648:SF1">
    <property type="entry name" value="ELECTRON TRANSFER FLAVOPROTEIN BETA SUBUNIT LYSINE METHYLTRANSFERASE"/>
    <property type="match status" value="1"/>
</dbReference>
<feature type="binding site" evidence="6">
    <location>
        <position position="150"/>
    </location>
    <ligand>
        <name>S-adenosyl-L-methionine</name>
        <dbReference type="ChEBI" id="CHEBI:59789"/>
    </ligand>
</feature>
<gene>
    <name evidence="6 7" type="primary">prmA</name>
    <name evidence="7" type="ORF">RM545_08620</name>
</gene>
<dbReference type="HAMAP" id="MF_00735">
    <property type="entry name" value="Methyltr_PrmA"/>
    <property type="match status" value="1"/>
</dbReference>
<proteinExistence type="inferred from homology"/>
<dbReference type="NCBIfam" id="NF001785">
    <property type="entry name" value="PRK00517.2-2"/>
    <property type="match status" value="1"/>
</dbReference>
<dbReference type="PIRSF" id="PIRSF000401">
    <property type="entry name" value="RPL11_MTase"/>
    <property type="match status" value="1"/>
</dbReference>
<dbReference type="Gene3D" id="3.40.50.150">
    <property type="entry name" value="Vaccinia Virus protein VP39"/>
    <property type="match status" value="1"/>
</dbReference>
<dbReference type="InterPro" id="IPR029063">
    <property type="entry name" value="SAM-dependent_MTases_sf"/>
</dbReference>
<evidence type="ECO:0000256" key="4">
    <source>
        <dbReference type="ARBA" id="ARBA00022679"/>
    </source>
</evidence>
<dbReference type="Proteomes" id="UP001245285">
    <property type="component" value="Unassembled WGS sequence"/>
</dbReference>
<comment type="function">
    <text evidence="6">Methylates ribosomal protein L11.</text>
</comment>
<reference evidence="7 8" key="1">
    <citation type="submission" date="2023-09" db="EMBL/GenBank/DDBJ databases">
        <authorList>
            <person name="Rey-Velasco X."/>
        </authorList>
    </citation>
    <scope>NUCLEOTIDE SEQUENCE [LARGE SCALE GENOMIC DNA]</scope>
    <source>
        <strain evidence="7 8">F260</strain>
    </source>
</reference>
<evidence type="ECO:0000313" key="7">
    <source>
        <dbReference type="EMBL" id="MDT0646752.1"/>
    </source>
</evidence>
<keyword evidence="8" id="KW-1185">Reference proteome</keyword>
<feature type="binding site" evidence="6">
    <location>
        <position position="214"/>
    </location>
    <ligand>
        <name>S-adenosyl-L-methionine</name>
        <dbReference type="ChEBI" id="CHEBI:59789"/>
    </ligand>
</feature>
<dbReference type="GO" id="GO:0008168">
    <property type="term" value="F:methyltransferase activity"/>
    <property type="evidence" value="ECO:0007669"/>
    <property type="project" value="UniProtKB-KW"/>
</dbReference>
<keyword evidence="7" id="KW-0689">Ribosomal protein</keyword>
<keyword evidence="3 6" id="KW-0489">Methyltransferase</keyword>
<keyword evidence="2 6" id="KW-0963">Cytoplasm</keyword>
<dbReference type="Pfam" id="PF06325">
    <property type="entry name" value="PrmA"/>
    <property type="match status" value="1"/>
</dbReference>
<evidence type="ECO:0000256" key="6">
    <source>
        <dbReference type="HAMAP-Rule" id="MF_00735"/>
    </source>
</evidence>
<comment type="caution">
    <text evidence="7">The sequence shown here is derived from an EMBL/GenBank/DDBJ whole genome shotgun (WGS) entry which is preliminary data.</text>
</comment>
<comment type="catalytic activity">
    <reaction evidence="6">
        <text>L-lysyl-[protein] + 3 S-adenosyl-L-methionine = N(6),N(6),N(6)-trimethyl-L-lysyl-[protein] + 3 S-adenosyl-L-homocysteine + 3 H(+)</text>
        <dbReference type="Rhea" id="RHEA:54192"/>
        <dbReference type="Rhea" id="RHEA-COMP:9752"/>
        <dbReference type="Rhea" id="RHEA-COMP:13826"/>
        <dbReference type="ChEBI" id="CHEBI:15378"/>
        <dbReference type="ChEBI" id="CHEBI:29969"/>
        <dbReference type="ChEBI" id="CHEBI:57856"/>
        <dbReference type="ChEBI" id="CHEBI:59789"/>
        <dbReference type="ChEBI" id="CHEBI:61961"/>
    </reaction>
</comment>